<feature type="region of interest" description="Disordered" evidence="1">
    <location>
        <begin position="51"/>
        <end position="75"/>
    </location>
</feature>
<evidence type="ECO:0000313" key="2">
    <source>
        <dbReference type="EMBL" id="MBB6053287.1"/>
    </source>
</evidence>
<sequence length="75" mass="8580">MERYQVTEPVPVRVRNRKQSCLWDHHGQGAIHPREEMVKAMQKVRVNAGRLKGGAEQLATRPRQPPGYSFPCRAS</sequence>
<reference evidence="2 3" key="1">
    <citation type="submission" date="2020-08" db="EMBL/GenBank/DDBJ databases">
        <title>Genomic Encyclopedia of Type Strains, Phase IV (KMG-IV): sequencing the most valuable type-strain genomes for metagenomic binning, comparative biology and taxonomic classification.</title>
        <authorList>
            <person name="Goeker M."/>
        </authorList>
    </citation>
    <scope>NUCLEOTIDE SEQUENCE [LARGE SCALE GENOMIC DNA]</scope>
    <source>
        <strain evidence="2 3">DSM 23562</strain>
    </source>
</reference>
<organism evidence="2 3">
    <name type="scientific">Armatimonas rosea</name>
    <dbReference type="NCBI Taxonomy" id="685828"/>
    <lineage>
        <taxon>Bacteria</taxon>
        <taxon>Bacillati</taxon>
        <taxon>Armatimonadota</taxon>
        <taxon>Armatimonadia</taxon>
        <taxon>Armatimonadales</taxon>
        <taxon>Armatimonadaceae</taxon>
        <taxon>Armatimonas</taxon>
    </lineage>
</organism>
<keyword evidence="3" id="KW-1185">Reference proteome</keyword>
<evidence type="ECO:0000313" key="3">
    <source>
        <dbReference type="Proteomes" id="UP000520814"/>
    </source>
</evidence>
<evidence type="ECO:0000256" key="1">
    <source>
        <dbReference type="SAM" id="MobiDB-lite"/>
    </source>
</evidence>
<gene>
    <name evidence="2" type="ORF">HNQ39_005121</name>
</gene>
<accession>A0A7W9SUY0</accession>
<comment type="caution">
    <text evidence="2">The sequence shown here is derived from an EMBL/GenBank/DDBJ whole genome shotgun (WGS) entry which is preliminary data.</text>
</comment>
<protein>
    <submittedName>
        <fullName evidence="2">Uncharacterized protein</fullName>
    </submittedName>
</protein>
<dbReference type="AlphaFoldDB" id="A0A7W9SUY0"/>
<dbReference type="EMBL" id="JACHGW010000006">
    <property type="protein sequence ID" value="MBB6053287.1"/>
    <property type="molecule type" value="Genomic_DNA"/>
</dbReference>
<proteinExistence type="predicted"/>
<dbReference type="Proteomes" id="UP000520814">
    <property type="component" value="Unassembled WGS sequence"/>
</dbReference>
<name>A0A7W9SUY0_ARMRO</name>